<dbReference type="Proteomes" id="UP000265520">
    <property type="component" value="Unassembled WGS sequence"/>
</dbReference>
<dbReference type="EMBL" id="LXQA010813848">
    <property type="protein sequence ID" value="MCI72240.1"/>
    <property type="molecule type" value="Genomic_DNA"/>
</dbReference>
<feature type="region of interest" description="Disordered" evidence="1">
    <location>
        <begin position="1"/>
        <end position="45"/>
    </location>
</feature>
<sequence length="45" mass="4971">MTSTFSDSEEEDEKETANNAFIGKCETSSETSNDDLLDEELAEAH</sequence>
<organism evidence="2 3">
    <name type="scientific">Trifolium medium</name>
    <dbReference type="NCBI Taxonomy" id="97028"/>
    <lineage>
        <taxon>Eukaryota</taxon>
        <taxon>Viridiplantae</taxon>
        <taxon>Streptophyta</taxon>
        <taxon>Embryophyta</taxon>
        <taxon>Tracheophyta</taxon>
        <taxon>Spermatophyta</taxon>
        <taxon>Magnoliopsida</taxon>
        <taxon>eudicotyledons</taxon>
        <taxon>Gunneridae</taxon>
        <taxon>Pentapetalae</taxon>
        <taxon>rosids</taxon>
        <taxon>fabids</taxon>
        <taxon>Fabales</taxon>
        <taxon>Fabaceae</taxon>
        <taxon>Papilionoideae</taxon>
        <taxon>50 kb inversion clade</taxon>
        <taxon>NPAAA clade</taxon>
        <taxon>Hologalegina</taxon>
        <taxon>IRL clade</taxon>
        <taxon>Trifolieae</taxon>
        <taxon>Trifolium</taxon>
    </lineage>
</organism>
<comment type="caution">
    <text evidence="2">The sequence shown here is derived from an EMBL/GenBank/DDBJ whole genome shotgun (WGS) entry which is preliminary data.</text>
</comment>
<feature type="non-terminal residue" evidence="2">
    <location>
        <position position="45"/>
    </location>
</feature>
<dbReference type="AlphaFoldDB" id="A0A392UIQ4"/>
<evidence type="ECO:0000313" key="3">
    <source>
        <dbReference type="Proteomes" id="UP000265520"/>
    </source>
</evidence>
<name>A0A392UIQ4_9FABA</name>
<accession>A0A392UIQ4</accession>
<reference evidence="2 3" key="1">
    <citation type="journal article" date="2018" name="Front. Plant Sci.">
        <title>Red Clover (Trifolium pratense) and Zigzag Clover (T. medium) - A Picture of Genomic Similarities and Differences.</title>
        <authorList>
            <person name="Dluhosova J."/>
            <person name="Istvanek J."/>
            <person name="Nedelnik J."/>
            <person name="Repkova J."/>
        </authorList>
    </citation>
    <scope>NUCLEOTIDE SEQUENCE [LARGE SCALE GENOMIC DNA]</scope>
    <source>
        <strain evidence="3">cv. 10/8</strain>
        <tissue evidence="2">Leaf</tissue>
    </source>
</reference>
<evidence type="ECO:0000256" key="1">
    <source>
        <dbReference type="SAM" id="MobiDB-lite"/>
    </source>
</evidence>
<feature type="compositionally biased region" description="Acidic residues" evidence="1">
    <location>
        <begin position="32"/>
        <end position="45"/>
    </location>
</feature>
<proteinExistence type="predicted"/>
<evidence type="ECO:0000313" key="2">
    <source>
        <dbReference type="EMBL" id="MCI72240.1"/>
    </source>
</evidence>
<protein>
    <submittedName>
        <fullName evidence="2">Uncharacterized protein</fullName>
    </submittedName>
</protein>
<keyword evidence="3" id="KW-1185">Reference proteome</keyword>